<dbReference type="Proteomes" id="UP001305647">
    <property type="component" value="Unassembled WGS sequence"/>
</dbReference>
<comment type="caution">
    <text evidence="1">The sequence shown here is derived from an EMBL/GenBank/DDBJ whole genome shotgun (WGS) entry which is preliminary data.</text>
</comment>
<sequence length="202" mass="23069">MRYTTSHIVDLWLGNVVGKLRPDHVVVRLWRSLNAGGQGSHVEFRDLLWVECQSPAHDTPARWKDLTEQTCDRLREAHPFREVFVILAVGLKWMFFKWNPNNANGSPLQVLGHHPNTAWTIGDPRFSYDPHVVGQRHVTLRNPPPPGNVPDIVDTRLAYSLDFYALAPNGFPLHMNDLILLTRYFSYVYGAMVAGVNPPHWS</sequence>
<reference evidence="1" key="1">
    <citation type="journal article" date="2023" name="Mol. Phylogenet. Evol.">
        <title>Genome-scale phylogeny and comparative genomics of the fungal order Sordariales.</title>
        <authorList>
            <person name="Hensen N."/>
            <person name="Bonometti L."/>
            <person name="Westerberg I."/>
            <person name="Brannstrom I.O."/>
            <person name="Guillou S."/>
            <person name="Cros-Aarteil S."/>
            <person name="Calhoun S."/>
            <person name="Haridas S."/>
            <person name="Kuo A."/>
            <person name="Mondo S."/>
            <person name="Pangilinan J."/>
            <person name="Riley R."/>
            <person name="LaButti K."/>
            <person name="Andreopoulos B."/>
            <person name="Lipzen A."/>
            <person name="Chen C."/>
            <person name="Yan M."/>
            <person name="Daum C."/>
            <person name="Ng V."/>
            <person name="Clum A."/>
            <person name="Steindorff A."/>
            <person name="Ohm R.A."/>
            <person name="Martin F."/>
            <person name="Silar P."/>
            <person name="Natvig D.O."/>
            <person name="Lalanne C."/>
            <person name="Gautier V."/>
            <person name="Ament-Velasquez S.L."/>
            <person name="Kruys A."/>
            <person name="Hutchinson M.I."/>
            <person name="Powell A.J."/>
            <person name="Barry K."/>
            <person name="Miller A.N."/>
            <person name="Grigoriev I.V."/>
            <person name="Debuchy R."/>
            <person name="Gladieux P."/>
            <person name="Hiltunen Thoren M."/>
            <person name="Johannesson H."/>
        </authorList>
    </citation>
    <scope>NUCLEOTIDE SEQUENCE</scope>
    <source>
        <strain evidence="1">CBS 757.83</strain>
    </source>
</reference>
<name>A0AAN6PQS3_9PEZI</name>
<keyword evidence="2" id="KW-1185">Reference proteome</keyword>
<evidence type="ECO:0000313" key="1">
    <source>
        <dbReference type="EMBL" id="KAK4096240.1"/>
    </source>
</evidence>
<proteinExistence type="predicted"/>
<evidence type="ECO:0000313" key="2">
    <source>
        <dbReference type="Proteomes" id="UP001305647"/>
    </source>
</evidence>
<dbReference type="AlphaFoldDB" id="A0AAN6PQS3"/>
<accession>A0AAN6PQS3</accession>
<reference evidence="1" key="2">
    <citation type="submission" date="2023-05" db="EMBL/GenBank/DDBJ databases">
        <authorList>
            <consortium name="Lawrence Berkeley National Laboratory"/>
            <person name="Steindorff A."/>
            <person name="Hensen N."/>
            <person name="Bonometti L."/>
            <person name="Westerberg I."/>
            <person name="Brannstrom I.O."/>
            <person name="Guillou S."/>
            <person name="Cros-Aarteil S."/>
            <person name="Calhoun S."/>
            <person name="Haridas S."/>
            <person name="Kuo A."/>
            <person name="Mondo S."/>
            <person name="Pangilinan J."/>
            <person name="Riley R."/>
            <person name="Labutti K."/>
            <person name="Andreopoulos B."/>
            <person name="Lipzen A."/>
            <person name="Chen C."/>
            <person name="Yanf M."/>
            <person name="Daum C."/>
            <person name="Ng V."/>
            <person name="Clum A."/>
            <person name="Ohm R."/>
            <person name="Martin F."/>
            <person name="Silar P."/>
            <person name="Natvig D."/>
            <person name="Lalanne C."/>
            <person name="Gautier V."/>
            <person name="Ament-Velasquez S.L."/>
            <person name="Kruys A."/>
            <person name="Hutchinson M.I."/>
            <person name="Powell A.J."/>
            <person name="Barry K."/>
            <person name="Miller A.N."/>
            <person name="Grigoriev I.V."/>
            <person name="Debuchy R."/>
            <person name="Gladieux P."/>
            <person name="Thoren M.H."/>
            <person name="Johannesson H."/>
        </authorList>
    </citation>
    <scope>NUCLEOTIDE SEQUENCE</scope>
    <source>
        <strain evidence="1">CBS 757.83</strain>
    </source>
</reference>
<gene>
    <name evidence="1" type="ORF">N658DRAFT_46541</name>
</gene>
<dbReference type="EMBL" id="MU863727">
    <property type="protein sequence ID" value="KAK4096240.1"/>
    <property type="molecule type" value="Genomic_DNA"/>
</dbReference>
<organism evidence="1 2">
    <name type="scientific">Parathielavia hyrcaniae</name>
    <dbReference type="NCBI Taxonomy" id="113614"/>
    <lineage>
        <taxon>Eukaryota</taxon>
        <taxon>Fungi</taxon>
        <taxon>Dikarya</taxon>
        <taxon>Ascomycota</taxon>
        <taxon>Pezizomycotina</taxon>
        <taxon>Sordariomycetes</taxon>
        <taxon>Sordariomycetidae</taxon>
        <taxon>Sordariales</taxon>
        <taxon>Chaetomiaceae</taxon>
        <taxon>Parathielavia</taxon>
    </lineage>
</organism>
<protein>
    <submittedName>
        <fullName evidence="1">Uncharacterized protein</fullName>
    </submittedName>
</protein>